<dbReference type="PANTHER" id="PTHR35304:SF3">
    <property type="entry name" value="CATHEPSIN PROPEPTIDE INHIBITOR DOMAIN-CONTAINING PROTEIN"/>
    <property type="match status" value="1"/>
</dbReference>
<evidence type="ECO:0000313" key="1">
    <source>
        <dbReference type="EMBL" id="JAT55189.1"/>
    </source>
</evidence>
<protein>
    <submittedName>
        <fullName evidence="1">Sulfate transporter 1.2</fullName>
    </submittedName>
</protein>
<reference evidence="1" key="1">
    <citation type="submission" date="2015-07" db="EMBL/GenBank/DDBJ databases">
        <title>Transcriptome Assembly of Anthurium amnicola.</title>
        <authorList>
            <person name="Suzuki J."/>
        </authorList>
    </citation>
    <scope>NUCLEOTIDE SEQUENCE</scope>
</reference>
<gene>
    <name evidence="1" type="primary">SULTR1;2</name>
    <name evidence="1" type="ORF">g.29313</name>
</gene>
<dbReference type="PANTHER" id="PTHR35304">
    <property type="entry name" value="OS05G0120300 PROTEIN-RELATED"/>
    <property type="match status" value="1"/>
</dbReference>
<proteinExistence type="predicted"/>
<accession>A0A1D1YKN7</accession>
<sequence>MMTSACIAGKCLDVQAPTRACTLKLYRWAESDAEFLRLITNKEGCPSPGSPSLRQSHLCRQKFLRSYTFSKKETVAERTRRWLQEKEKKVKLSKDGLVAVVREAKDRSVRVSCLAHGVVIKCLFSCVVSVDVVEH</sequence>
<organism evidence="1">
    <name type="scientific">Anthurium amnicola</name>
    <dbReference type="NCBI Taxonomy" id="1678845"/>
    <lineage>
        <taxon>Eukaryota</taxon>
        <taxon>Viridiplantae</taxon>
        <taxon>Streptophyta</taxon>
        <taxon>Embryophyta</taxon>
        <taxon>Tracheophyta</taxon>
        <taxon>Spermatophyta</taxon>
        <taxon>Magnoliopsida</taxon>
        <taxon>Liliopsida</taxon>
        <taxon>Araceae</taxon>
        <taxon>Pothoideae</taxon>
        <taxon>Potheae</taxon>
        <taxon>Anthurium</taxon>
    </lineage>
</organism>
<name>A0A1D1YKN7_9ARAE</name>
<dbReference type="AlphaFoldDB" id="A0A1D1YKN7"/>
<dbReference type="EMBL" id="GDJX01012747">
    <property type="protein sequence ID" value="JAT55189.1"/>
    <property type="molecule type" value="Transcribed_RNA"/>
</dbReference>